<dbReference type="Proteomes" id="UP000070491">
    <property type="component" value="Unassembled WGS sequence"/>
</dbReference>
<name>A0A133VJ30_9EURY</name>
<evidence type="ECO:0000313" key="1">
    <source>
        <dbReference type="EMBL" id="KXB06458.1"/>
    </source>
</evidence>
<keyword evidence="2" id="KW-1185">Reference proteome</keyword>
<comment type="caution">
    <text evidence="1">The sequence shown here is derived from an EMBL/GenBank/DDBJ whole genome shotgun (WGS) entry which is preliminary data.</text>
</comment>
<protein>
    <recommendedName>
        <fullName evidence="3">DUF192 domain-containing protein</fullName>
    </recommendedName>
</protein>
<dbReference type="PANTHER" id="PTHR37953:SF1">
    <property type="entry name" value="UPF0127 PROTEIN MJ1496"/>
    <property type="match status" value="1"/>
</dbReference>
<proteinExistence type="predicted"/>
<dbReference type="EMBL" id="LHYG01000002">
    <property type="protein sequence ID" value="KXB06458.1"/>
    <property type="molecule type" value="Genomic_DNA"/>
</dbReference>
<dbReference type="AlphaFoldDB" id="A0A133VJ30"/>
<gene>
    <name evidence="1" type="ORF">AKJ53_00205</name>
</gene>
<sequence length="122" mass="14436">MPMIVKNTGQILAEEIETADSFWSRFRGLMFKWSFEEGQALLFKFSKPRKFRIHTFFVFFSIDLVYLSKDFEVLEIKEKLSPWRLYKPSVEANYLLELPGGKVEKADLEEGDTLEFRKSESH</sequence>
<evidence type="ECO:0000313" key="2">
    <source>
        <dbReference type="Proteomes" id="UP000070491"/>
    </source>
</evidence>
<dbReference type="Pfam" id="PF02643">
    <property type="entry name" value="DUF192"/>
    <property type="match status" value="1"/>
</dbReference>
<accession>A0A133VJ30</accession>
<dbReference type="InterPro" id="IPR003795">
    <property type="entry name" value="DUF192"/>
</dbReference>
<dbReference type="PANTHER" id="PTHR37953">
    <property type="entry name" value="UPF0127 PROTEIN MJ1496"/>
    <property type="match status" value="1"/>
</dbReference>
<dbReference type="InterPro" id="IPR038695">
    <property type="entry name" value="Saro_0823-like_sf"/>
</dbReference>
<evidence type="ECO:0008006" key="3">
    <source>
        <dbReference type="Google" id="ProtNLM"/>
    </source>
</evidence>
<dbReference type="Gene3D" id="2.60.120.1140">
    <property type="entry name" value="Protein of unknown function DUF192"/>
    <property type="match status" value="1"/>
</dbReference>
<organism evidence="1 2">
    <name type="scientific">candidate division MSBL1 archaeon SCGC-AAA382F02</name>
    <dbReference type="NCBI Taxonomy" id="1698282"/>
    <lineage>
        <taxon>Archaea</taxon>
        <taxon>Methanobacteriati</taxon>
        <taxon>Methanobacteriota</taxon>
        <taxon>candidate division MSBL1</taxon>
    </lineage>
</organism>
<reference evidence="1 2" key="1">
    <citation type="journal article" date="2016" name="Sci. Rep.">
        <title>Metabolic traits of an uncultured archaeal lineage -MSBL1- from brine pools of the Red Sea.</title>
        <authorList>
            <person name="Mwirichia R."/>
            <person name="Alam I."/>
            <person name="Rashid M."/>
            <person name="Vinu M."/>
            <person name="Ba-Alawi W."/>
            <person name="Anthony Kamau A."/>
            <person name="Kamanda Ngugi D."/>
            <person name="Goker M."/>
            <person name="Klenk H.P."/>
            <person name="Bajic V."/>
            <person name="Stingl U."/>
        </authorList>
    </citation>
    <scope>NUCLEOTIDE SEQUENCE [LARGE SCALE GENOMIC DNA]</scope>
    <source>
        <strain evidence="1">SCGC-AAA382F02</strain>
    </source>
</reference>